<feature type="region of interest" description="Disordered" evidence="1">
    <location>
        <begin position="42"/>
        <end position="121"/>
    </location>
</feature>
<keyword evidence="2" id="KW-0812">Transmembrane</keyword>
<keyword evidence="4" id="KW-1185">Reference proteome</keyword>
<evidence type="ECO:0000313" key="3">
    <source>
        <dbReference type="EMBL" id="GAA2445734.1"/>
    </source>
</evidence>
<sequence length="121" mass="13186">MATHELLTASSEHALNMTAAFIGGMVVAGLLIWAVPVGMRLMDKDTGHPRPEEQPKLPDGGPVREIREQREPDEVPIVNGGPRLMPYELHHANTRTCKDQSRRRWQPGSSGSFGSGGLGHV</sequence>
<feature type="compositionally biased region" description="Gly residues" evidence="1">
    <location>
        <begin position="111"/>
        <end position="121"/>
    </location>
</feature>
<name>A0ABN3K3I0_9ACTN</name>
<keyword evidence="2" id="KW-1133">Transmembrane helix</keyword>
<evidence type="ECO:0000313" key="4">
    <source>
        <dbReference type="Proteomes" id="UP001500460"/>
    </source>
</evidence>
<dbReference type="InterPro" id="IPR045513">
    <property type="entry name" value="DUF6479"/>
</dbReference>
<evidence type="ECO:0000256" key="2">
    <source>
        <dbReference type="SAM" id="Phobius"/>
    </source>
</evidence>
<proteinExistence type="predicted"/>
<feature type="compositionally biased region" description="Basic and acidic residues" evidence="1">
    <location>
        <begin position="42"/>
        <end position="73"/>
    </location>
</feature>
<evidence type="ECO:0000256" key="1">
    <source>
        <dbReference type="SAM" id="MobiDB-lite"/>
    </source>
</evidence>
<feature type="transmembrane region" description="Helical" evidence="2">
    <location>
        <begin position="14"/>
        <end position="35"/>
    </location>
</feature>
<gene>
    <name evidence="3" type="ORF">GCM10010421_41430</name>
</gene>
<dbReference type="EMBL" id="BAAATK010000027">
    <property type="protein sequence ID" value="GAA2445734.1"/>
    <property type="molecule type" value="Genomic_DNA"/>
</dbReference>
<comment type="caution">
    <text evidence="3">The sequence shown here is derived from an EMBL/GenBank/DDBJ whole genome shotgun (WGS) entry which is preliminary data.</text>
</comment>
<dbReference type="Proteomes" id="UP001500460">
    <property type="component" value="Unassembled WGS sequence"/>
</dbReference>
<reference evidence="3 4" key="1">
    <citation type="journal article" date="2019" name="Int. J. Syst. Evol. Microbiol.">
        <title>The Global Catalogue of Microorganisms (GCM) 10K type strain sequencing project: providing services to taxonomists for standard genome sequencing and annotation.</title>
        <authorList>
            <consortium name="The Broad Institute Genomics Platform"/>
            <consortium name="The Broad Institute Genome Sequencing Center for Infectious Disease"/>
            <person name="Wu L."/>
            <person name="Ma J."/>
        </authorList>
    </citation>
    <scope>NUCLEOTIDE SEQUENCE [LARGE SCALE GENOMIC DNA]</scope>
    <source>
        <strain evidence="3 4">JCM 6922</strain>
    </source>
</reference>
<feature type="compositionally biased region" description="Basic and acidic residues" evidence="1">
    <location>
        <begin position="88"/>
        <end position="102"/>
    </location>
</feature>
<protein>
    <submittedName>
        <fullName evidence="3">DUF6479 family protein</fullName>
    </submittedName>
</protein>
<keyword evidence="2" id="KW-0472">Membrane</keyword>
<dbReference type="Pfam" id="PF20087">
    <property type="entry name" value="DUF6479"/>
    <property type="match status" value="1"/>
</dbReference>
<organism evidence="3 4">
    <name type="scientific">Streptomyces glaucus</name>
    <dbReference type="NCBI Taxonomy" id="284029"/>
    <lineage>
        <taxon>Bacteria</taxon>
        <taxon>Bacillati</taxon>
        <taxon>Actinomycetota</taxon>
        <taxon>Actinomycetes</taxon>
        <taxon>Kitasatosporales</taxon>
        <taxon>Streptomycetaceae</taxon>
        <taxon>Streptomyces</taxon>
    </lineage>
</organism>
<accession>A0ABN3K3I0</accession>